<accession>A0A1M5B1X5</accession>
<proteinExistence type="predicted"/>
<evidence type="ECO:0000313" key="2">
    <source>
        <dbReference type="EMBL" id="SHF36406.1"/>
    </source>
</evidence>
<feature type="transmembrane region" description="Helical" evidence="1">
    <location>
        <begin position="5"/>
        <end position="26"/>
    </location>
</feature>
<protein>
    <submittedName>
        <fullName evidence="2">Uncharacterized protein</fullName>
    </submittedName>
</protein>
<organism evidence="2 3">
    <name type="scientific">Cnuella takakiae</name>
    <dbReference type="NCBI Taxonomy" id="1302690"/>
    <lineage>
        <taxon>Bacteria</taxon>
        <taxon>Pseudomonadati</taxon>
        <taxon>Bacteroidota</taxon>
        <taxon>Chitinophagia</taxon>
        <taxon>Chitinophagales</taxon>
        <taxon>Chitinophagaceae</taxon>
        <taxon>Cnuella</taxon>
    </lineage>
</organism>
<keyword evidence="1" id="KW-0472">Membrane</keyword>
<feature type="transmembrane region" description="Helical" evidence="1">
    <location>
        <begin position="129"/>
        <end position="150"/>
    </location>
</feature>
<feature type="transmembrane region" description="Helical" evidence="1">
    <location>
        <begin position="156"/>
        <end position="178"/>
    </location>
</feature>
<reference evidence="2 3" key="1">
    <citation type="submission" date="2016-11" db="EMBL/GenBank/DDBJ databases">
        <authorList>
            <person name="Jaros S."/>
            <person name="Januszkiewicz K."/>
            <person name="Wedrychowicz H."/>
        </authorList>
    </citation>
    <scope>NUCLEOTIDE SEQUENCE [LARGE SCALE GENOMIC DNA]</scope>
    <source>
        <strain evidence="2 3">DSM 26897</strain>
    </source>
</reference>
<keyword evidence="1" id="KW-0812">Transmembrane</keyword>
<evidence type="ECO:0000256" key="1">
    <source>
        <dbReference type="SAM" id="Phobius"/>
    </source>
</evidence>
<evidence type="ECO:0000313" key="3">
    <source>
        <dbReference type="Proteomes" id="UP000184368"/>
    </source>
</evidence>
<dbReference type="AlphaFoldDB" id="A0A1M5B1X5"/>
<keyword evidence="1" id="KW-1133">Transmembrane helix</keyword>
<gene>
    <name evidence="2" type="ORF">SAMN05444008_10799</name>
</gene>
<feature type="transmembrane region" description="Helical" evidence="1">
    <location>
        <begin position="99"/>
        <end position="117"/>
    </location>
</feature>
<name>A0A1M5B1X5_9BACT</name>
<sequence length="200" mass="23003">MKRTLFAAFIGGLLLFIVQFLSWGLLNLHQPAQQYTSRQDSILNFLQQQQLPAGGYLMPNVPENASMQEYDQMLLAAEGKPWVSIQYHHRNNSRMGLNMARGLATNILTVGLLCWILGRWRRPQFRSYFMAALFTGTIVFLNAPYTYHIWYQSFDLYAHLFDALAGWALCGVWLGWYLPGVQQKSTRPDWTAEASTMNID</sequence>
<dbReference type="RefSeq" id="WP_073042844.1">
    <property type="nucleotide sequence ID" value="NZ_FQUO01000007.1"/>
</dbReference>
<dbReference type="OrthoDB" id="663225at2"/>
<dbReference type="EMBL" id="FQUO01000007">
    <property type="protein sequence ID" value="SHF36406.1"/>
    <property type="molecule type" value="Genomic_DNA"/>
</dbReference>
<keyword evidence="3" id="KW-1185">Reference proteome</keyword>
<dbReference type="Proteomes" id="UP000184368">
    <property type="component" value="Unassembled WGS sequence"/>
</dbReference>